<dbReference type="AlphaFoldDB" id="A0A1X7IB60"/>
<protein>
    <submittedName>
        <fullName evidence="1">Uncharacterized protein</fullName>
    </submittedName>
</protein>
<gene>
    <name evidence="1" type="ORF">SAMN05661096_00423</name>
</gene>
<dbReference type="OrthoDB" id="826830at2"/>
<reference evidence="2" key="1">
    <citation type="submission" date="2017-04" db="EMBL/GenBank/DDBJ databases">
        <authorList>
            <person name="Varghese N."/>
            <person name="Submissions S."/>
        </authorList>
    </citation>
    <scope>NUCLEOTIDE SEQUENCE [LARGE SCALE GENOMIC DNA]</scope>
    <source>
        <strain evidence="2">DSM 4125</strain>
    </source>
</reference>
<dbReference type="RefSeq" id="WP_139827923.1">
    <property type="nucleotide sequence ID" value="NZ_FXAW01000001.1"/>
</dbReference>
<organism evidence="1 2">
    <name type="scientific">Marivirga sericea</name>
    <dbReference type="NCBI Taxonomy" id="1028"/>
    <lineage>
        <taxon>Bacteria</taxon>
        <taxon>Pseudomonadati</taxon>
        <taxon>Bacteroidota</taxon>
        <taxon>Cytophagia</taxon>
        <taxon>Cytophagales</taxon>
        <taxon>Marivirgaceae</taxon>
        <taxon>Marivirga</taxon>
    </lineage>
</organism>
<evidence type="ECO:0000313" key="1">
    <source>
        <dbReference type="EMBL" id="SMG11681.1"/>
    </source>
</evidence>
<accession>A0A1X7IB60</accession>
<evidence type="ECO:0000313" key="2">
    <source>
        <dbReference type="Proteomes" id="UP000193804"/>
    </source>
</evidence>
<dbReference type="Proteomes" id="UP000193804">
    <property type="component" value="Unassembled WGS sequence"/>
</dbReference>
<keyword evidence="2" id="KW-1185">Reference proteome</keyword>
<proteinExistence type="predicted"/>
<dbReference type="EMBL" id="FXAW01000001">
    <property type="protein sequence ID" value="SMG11681.1"/>
    <property type="molecule type" value="Genomic_DNA"/>
</dbReference>
<name>A0A1X7IB60_9BACT</name>
<sequence>MKIISIMGAPKIKEELYHFIEEGDAKLIKMLYAVAKEYTKDDYTLSGKPMTANQLKTRVRDAKARIAKGQYTTQDDLEKEMQEW</sequence>